<evidence type="ECO:0000256" key="1">
    <source>
        <dbReference type="SAM" id="MobiDB-lite"/>
    </source>
</evidence>
<gene>
    <name evidence="2" type="ORF">DY000_02034368</name>
</gene>
<keyword evidence="3" id="KW-1185">Reference proteome</keyword>
<dbReference type="Proteomes" id="UP000266723">
    <property type="component" value="Unassembled WGS sequence"/>
</dbReference>
<feature type="region of interest" description="Disordered" evidence="1">
    <location>
        <begin position="1"/>
        <end position="83"/>
    </location>
</feature>
<comment type="caution">
    <text evidence="2">The sequence shown here is derived from an EMBL/GenBank/DDBJ whole genome shotgun (WGS) entry which is preliminary data.</text>
</comment>
<sequence length="83" mass="9852">MRGVRLERERHHMSRRVNTIVESGEESRSSIPFDSAERESPSMLSREIEKSERQNERDERERQKRENDQNANTCLKRHGSCVP</sequence>
<organism evidence="2 3">
    <name type="scientific">Brassica cretica</name>
    <name type="common">Mustard</name>
    <dbReference type="NCBI Taxonomy" id="69181"/>
    <lineage>
        <taxon>Eukaryota</taxon>
        <taxon>Viridiplantae</taxon>
        <taxon>Streptophyta</taxon>
        <taxon>Embryophyta</taxon>
        <taxon>Tracheophyta</taxon>
        <taxon>Spermatophyta</taxon>
        <taxon>Magnoliopsida</taxon>
        <taxon>eudicotyledons</taxon>
        <taxon>Gunneridae</taxon>
        <taxon>Pentapetalae</taxon>
        <taxon>rosids</taxon>
        <taxon>malvids</taxon>
        <taxon>Brassicales</taxon>
        <taxon>Brassicaceae</taxon>
        <taxon>Brassiceae</taxon>
        <taxon>Brassica</taxon>
    </lineage>
</organism>
<proteinExistence type="predicted"/>
<accession>A0ABQ7DK51</accession>
<reference evidence="2 3" key="1">
    <citation type="journal article" date="2020" name="BMC Genomics">
        <title>Intraspecific diversification of the crop wild relative Brassica cretica Lam. using demographic model selection.</title>
        <authorList>
            <person name="Kioukis A."/>
            <person name="Michalopoulou V.A."/>
            <person name="Briers L."/>
            <person name="Pirintsos S."/>
            <person name="Studholme D.J."/>
            <person name="Pavlidis P."/>
            <person name="Sarris P.F."/>
        </authorList>
    </citation>
    <scope>NUCLEOTIDE SEQUENCE [LARGE SCALE GENOMIC DNA]</scope>
    <source>
        <strain evidence="3">cv. PFS-1207/04</strain>
    </source>
</reference>
<name>A0ABQ7DK51_BRACR</name>
<evidence type="ECO:0000313" key="2">
    <source>
        <dbReference type="EMBL" id="KAF3577670.1"/>
    </source>
</evidence>
<evidence type="ECO:0000313" key="3">
    <source>
        <dbReference type="Proteomes" id="UP000266723"/>
    </source>
</evidence>
<feature type="compositionally biased region" description="Basic and acidic residues" evidence="1">
    <location>
        <begin position="35"/>
        <end position="68"/>
    </location>
</feature>
<protein>
    <submittedName>
        <fullName evidence="2">Uncharacterized protein</fullName>
    </submittedName>
</protein>
<feature type="compositionally biased region" description="Basic and acidic residues" evidence="1">
    <location>
        <begin position="1"/>
        <end position="10"/>
    </location>
</feature>
<dbReference type="EMBL" id="QGKV02000649">
    <property type="protein sequence ID" value="KAF3577670.1"/>
    <property type="molecule type" value="Genomic_DNA"/>
</dbReference>